<evidence type="ECO:0000256" key="6">
    <source>
        <dbReference type="SAM" id="Phobius"/>
    </source>
</evidence>
<sequence>MKELQRLRSQLSSADYHHVTVLILGMLIMLVGEFSTALPIAEILRNFNNGGTTVQLVNILPLAILALMYPLGPVWLQKRTVTTLFRDSLKVFIIGTVIIGLAYTLPLMLVGRIIQAVGCGMILPMFATLISALLPEDSRFSDFNQLEDIITGVATITALLLTGTSFLILHAWQWANLLVILGSLIVYGMANEIEIDLEAQKYSIEWVNFGLSGGFLLLIGGMVLLTKTGLALASWWRWFFLLSALICLALYVRREWQVKNPLIDFRGLLDVRYLRAVLLQGIGAASFASLLVIGVLYLRQGLHYATWAIGVSLIPGIMVRLLVHHGTIPLLKNVSTIKRIRMATGIMMLGWGCLTIFSTYLNLLLFVILTMLIEAGHGLLIQVGKQLNQRPRSRRLINMADIFAGQFKLMATSLILTVLSVVLQNVTESWSFSGLPGQLSSLAGYRAAFLVFFIITILSWLVTMIAGRNYNLSKHIVK</sequence>
<reference evidence="7" key="2">
    <citation type="submission" date="2023-10" db="EMBL/GenBank/DDBJ databases">
        <authorList>
            <person name="Khurajog B."/>
        </authorList>
    </citation>
    <scope>NUCLEOTIDE SEQUENCE</scope>
    <source>
        <strain evidence="7">BF9</strain>
    </source>
</reference>
<feature type="transmembrane region" description="Helical" evidence="6">
    <location>
        <begin position="304"/>
        <end position="323"/>
    </location>
</feature>
<feature type="transmembrane region" description="Helical" evidence="6">
    <location>
        <begin position="88"/>
        <end position="107"/>
    </location>
</feature>
<evidence type="ECO:0000313" key="8">
    <source>
        <dbReference type="Proteomes" id="UP001280897"/>
    </source>
</evidence>
<keyword evidence="4 6" id="KW-1133">Transmembrane helix</keyword>
<accession>A0AAW8YHL3</accession>
<feature type="transmembrane region" description="Helical" evidence="6">
    <location>
        <begin position="273"/>
        <end position="298"/>
    </location>
</feature>
<reference evidence="7" key="1">
    <citation type="journal article" date="2023" name="PeerJ">
        <title>Selection and evaluation of lactic acid bacteria from chicken feces in Thailand as potential probiotics.</title>
        <authorList>
            <person name="Khurajog B."/>
            <person name="Disastra Y."/>
            <person name="Lawwyne L.D."/>
            <person name="Sirichokchatchawan W."/>
            <person name="Niyomtham W."/>
            <person name="Yindee J."/>
            <person name="Hampson D.J."/>
            <person name="Prapasarakul N."/>
        </authorList>
    </citation>
    <scope>NUCLEOTIDE SEQUENCE</scope>
    <source>
        <strain evidence="7">BF9</strain>
    </source>
</reference>
<comment type="caution">
    <text evidence="7">The sequence shown here is derived from an EMBL/GenBank/DDBJ whole genome shotgun (WGS) entry which is preliminary data.</text>
</comment>
<evidence type="ECO:0000256" key="1">
    <source>
        <dbReference type="ARBA" id="ARBA00004141"/>
    </source>
</evidence>
<dbReference type="SUPFAM" id="SSF103473">
    <property type="entry name" value="MFS general substrate transporter"/>
    <property type="match status" value="2"/>
</dbReference>
<feature type="transmembrane region" description="Helical" evidence="6">
    <location>
        <begin position="363"/>
        <end position="381"/>
    </location>
</feature>
<dbReference type="PANTHER" id="PTHR42718">
    <property type="entry name" value="MAJOR FACILITATOR SUPERFAMILY MULTIDRUG TRANSPORTER MFSC"/>
    <property type="match status" value="1"/>
</dbReference>
<organism evidence="7 8">
    <name type="scientific">Pediococcus acidilactici</name>
    <dbReference type="NCBI Taxonomy" id="1254"/>
    <lineage>
        <taxon>Bacteria</taxon>
        <taxon>Bacillati</taxon>
        <taxon>Bacillota</taxon>
        <taxon>Bacilli</taxon>
        <taxon>Lactobacillales</taxon>
        <taxon>Lactobacillaceae</taxon>
        <taxon>Pediococcus</taxon>
        <taxon>Pediococcus acidilactici group</taxon>
    </lineage>
</organism>
<feature type="transmembrane region" description="Helical" evidence="6">
    <location>
        <begin position="402"/>
        <end position="423"/>
    </location>
</feature>
<dbReference type="InterPro" id="IPR036259">
    <property type="entry name" value="MFS_trans_sf"/>
</dbReference>
<evidence type="ECO:0000256" key="4">
    <source>
        <dbReference type="ARBA" id="ARBA00022989"/>
    </source>
</evidence>
<dbReference type="GO" id="GO:0016020">
    <property type="term" value="C:membrane"/>
    <property type="evidence" value="ECO:0007669"/>
    <property type="project" value="UniProtKB-SubCell"/>
</dbReference>
<keyword evidence="3 6" id="KW-0812">Transmembrane</keyword>
<evidence type="ECO:0000256" key="3">
    <source>
        <dbReference type="ARBA" id="ARBA00022692"/>
    </source>
</evidence>
<proteinExistence type="predicted"/>
<comment type="subcellular location">
    <subcellularLocation>
        <location evidence="1">Membrane</location>
        <topology evidence="1">Multi-pass membrane protein</topology>
    </subcellularLocation>
</comment>
<gene>
    <name evidence="7" type="ORF">R0G89_05940</name>
</gene>
<dbReference type="AlphaFoldDB" id="A0AAW8YHL3"/>
<feature type="transmembrane region" description="Helical" evidence="6">
    <location>
        <begin position="443"/>
        <end position="466"/>
    </location>
</feature>
<evidence type="ECO:0000256" key="2">
    <source>
        <dbReference type="ARBA" id="ARBA00022448"/>
    </source>
</evidence>
<dbReference type="RefSeq" id="WP_008841213.1">
    <property type="nucleotide sequence ID" value="NZ_CP066046.1"/>
</dbReference>
<dbReference type="PANTHER" id="PTHR42718:SF9">
    <property type="entry name" value="MAJOR FACILITATOR SUPERFAMILY MULTIDRUG TRANSPORTER MFSC"/>
    <property type="match status" value="1"/>
</dbReference>
<keyword evidence="2" id="KW-0813">Transport</keyword>
<evidence type="ECO:0000313" key="7">
    <source>
        <dbReference type="EMBL" id="MDV2621271.1"/>
    </source>
</evidence>
<feature type="transmembrane region" description="Helical" evidence="6">
    <location>
        <begin position="235"/>
        <end position="252"/>
    </location>
</feature>
<feature type="transmembrane region" description="Helical" evidence="6">
    <location>
        <begin position="21"/>
        <end position="44"/>
    </location>
</feature>
<feature type="transmembrane region" description="Helical" evidence="6">
    <location>
        <begin position="56"/>
        <end position="76"/>
    </location>
</feature>
<dbReference type="EMBL" id="JAWJAV010000003">
    <property type="protein sequence ID" value="MDV2621271.1"/>
    <property type="molecule type" value="Genomic_DNA"/>
</dbReference>
<protein>
    <submittedName>
        <fullName evidence="7">MFS transporter</fullName>
    </submittedName>
</protein>
<feature type="transmembrane region" description="Helical" evidence="6">
    <location>
        <begin position="339"/>
        <end position="357"/>
    </location>
</feature>
<dbReference type="Gene3D" id="1.20.1250.20">
    <property type="entry name" value="MFS general substrate transporter like domains"/>
    <property type="match status" value="1"/>
</dbReference>
<name>A0AAW8YHL3_PEDAC</name>
<evidence type="ECO:0000256" key="5">
    <source>
        <dbReference type="ARBA" id="ARBA00023136"/>
    </source>
</evidence>
<feature type="transmembrane region" description="Helical" evidence="6">
    <location>
        <begin position="113"/>
        <end position="134"/>
    </location>
</feature>
<keyword evidence="5 6" id="KW-0472">Membrane</keyword>
<feature type="transmembrane region" description="Helical" evidence="6">
    <location>
        <begin position="202"/>
        <end position="223"/>
    </location>
</feature>
<feature type="transmembrane region" description="Helical" evidence="6">
    <location>
        <begin position="146"/>
        <end position="168"/>
    </location>
</feature>
<feature type="transmembrane region" description="Helical" evidence="6">
    <location>
        <begin position="174"/>
        <end position="190"/>
    </location>
</feature>
<dbReference type="Proteomes" id="UP001280897">
    <property type="component" value="Unassembled WGS sequence"/>
</dbReference>